<protein>
    <recommendedName>
        <fullName evidence="2">SEC7 domain-containing protein</fullName>
    </recommendedName>
</protein>
<dbReference type="EMBL" id="KV427635">
    <property type="protein sequence ID" value="KZT04583.1"/>
    <property type="molecule type" value="Genomic_DNA"/>
</dbReference>
<feature type="compositionally biased region" description="Polar residues" evidence="1">
    <location>
        <begin position="1666"/>
        <end position="1676"/>
    </location>
</feature>
<feature type="compositionally biased region" description="Pro residues" evidence="1">
    <location>
        <begin position="337"/>
        <end position="357"/>
    </location>
</feature>
<feature type="region of interest" description="Disordered" evidence="1">
    <location>
        <begin position="17"/>
        <end position="167"/>
    </location>
</feature>
<feature type="compositionally biased region" description="Basic and acidic residues" evidence="1">
    <location>
        <begin position="1645"/>
        <end position="1665"/>
    </location>
</feature>
<feature type="compositionally biased region" description="Basic residues" evidence="1">
    <location>
        <begin position="301"/>
        <end position="312"/>
    </location>
</feature>
<name>A0A165DCT8_9APHY</name>
<dbReference type="OrthoDB" id="430364at2759"/>
<dbReference type="InterPro" id="IPR000904">
    <property type="entry name" value="Sec7_dom"/>
</dbReference>
<feature type="compositionally biased region" description="Basic residues" evidence="1">
    <location>
        <begin position="107"/>
        <end position="119"/>
    </location>
</feature>
<feature type="compositionally biased region" description="Polar residues" evidence="1">
    <location>
        <begin position="1037"/>
        <end position="1046"/>
    </location>
</feature>
<dbReference type="GO" id="GO:0032012">
    <property type="term" value="P:regulation of ARF protein signal transduction"/>
    <property type="evidence" value="ECO:0007669"/>
    <property type="project" value="InterPro"/>
</dbReference>
<feature type="region of interest" description="Disordered" evidence="1">
    <location>
        <begin position="769"/>
        <end position="879"/>
    </location>
</feature>
<dbReference type="InterPro" id="IPR011993">
    <property type="entry name" value="PH-like_dom_sf"/>
</dbReference>
<evidence type="ECO:0000256" key="1">
    <source>
        <dbReference type="SAM" id="MobiDB-lite"/>
    </source>
</evidence>
<dbReference type="InParanoid" id="A0A165DCT8"/>
<feature type="compositionally biased region" description="Low complexity" evidence="1">
    <location>
        <begin position="946"/>
        <end position="960"/>
    </location>
</feature>
<feature type="compositionally biased region" description="Polar residues" evidence="1">
    <location>
        <begin position="848"/>
        <end position="873"/>
    </location>
</feature>
<dbReference type="GeneID" id="63821718"/>
<feature type="domain" description="SEC7" evidence="2">
    <location>
        <begin position="1182"/>
        <end position="1378"/>
    </location>
</feature>
<evidence type="ECO:0000313" key="4">
    <source>
        <dbReference type="Proteomes" id="UP000076871"/>
    </source>
</evidence>
<reference evidence="3 4" key="1">
    <citation type="journal article" date="2016" name="Mol. Biol. Evol.">
        <title>Comparative Genomics of Early-Diverging Mushroom-Forming Fungi Provides Insights into the Origins of Lignocellulose Decay Capabilities.</title>
        <authorList>
            <person name="Nagy L.G."/>
            <person name="Riley R."/>
            <person name="Tritt A."/>
            <person name="Adam C."/>
            <person name="Daum C."/>
            <person name="Floudas D."/>
            <person name="Sun H."/>
            <person name="Yadav J.S."/>
            <person name="Pangilinan J."/>
            <person name="Larsson K.H."/>
            <person name="Matsuura K."/>
            <person name="Barry K."/>
            <person name="Labutti K."/>
            <person name="Kuo R."/>
            <person name="Ohm R.A."/>
            <person name="Bhattacharya S.S."/>
            <person name="Shirouzu T."/>
            <person name="Yoshinaga Y."/>
            <person name="Martin F.M."/>
            <person name="Grigoriev I.V."/>
            <person name="Hibbett D.S."/>
        </authorList>
    </citation>
    <scope>NUCLEOTIDE SEQUENCE [LARGE SCALE GENOMIC DNA]</scope>
    <source>
        <strain evidence="3 4">93-53</strain>
    </source>
</reference>
<dbReference type="SUPFAM" id="SSF50729">
    <property type="entry name" value="PH domain-like"/>
    <property type="match status" value="1"/>
</dbReference>
<proteinExistence type="predicted"/>
<organism evidence="3 4">
    <name type="scientific">Laetiporus sulphureus 93-53</name>
    <dbReference type="NCBI Taxonomy" id="1314785"/>
    <lineage>
        <taxon>Eukaryota</taxon>
        <taxon>Fungi</taxon>
        <taxon>Dikarya</taxon>
        <taxon>Basidiomycota</taxon>
        <taxon>Agaricomycotina</taxon>
        <taxon>Agaricomycetes</taxon>
        <taxon>Polyporales</taxon>
        <taxon>Laetiporus</taxon>
    </lineage>
</organism>
<keyword evidence="4" id="KW-1185">Reference proteome</keyword>
<dbReference type="PROSITE" id="PS50190">
    <property type="entry name" value="SEC7"/>
    <property type="match status" value="1"/>
</dbReference>
<feature type="compositionally biased region" description="Basic and acidic residues" evidence="1">
    <location>
        <begin position="81"/>
        <end position="91"/>
    </location>
</feature>
<feature type="region of interest" description="Disordered" evidence="1">
    <location>
        <begin position="893"/>
        <end position="926"/>
    </location>
</feature>
<accession>A0A165DCT8</accession>
<feature type="region of interest" description="Disordered" evidence="1">
    <location>
        <begin position="1008"/>
        <end position="1070"/>
    </location>
</feature>
<feature type="region of interest" description="Disordered" evidence="1">
    <location>
        <begin position="281"/>
        <end position="728"/>
    </location>
</feature>
<dbReference type="STRING" id="1314785.A0A165DCT8"/>
<dbReference type="SMART" id="SM00222">
    <property type="entry name" value="Sec7"/>
    <property type="match status" value="1"/>
</dbReference>
<feature type="compositionally biased region" description="Basic and acidic residues" evidence="1">
    <location>
        <begin position="62"/>
        <end position="74"/>
    </location>
</feature>
<feature type="compositionally biased region" description="Basic residues" evidence="1">
    <location>
        <begin position="1621"/>
        <end position="1644"/>
    </location>
</feature>
<feature type="compositionally biased region" description="Low complexity" evidence="1">
    <location>
        <begin position="673"/>
        <end position="682"/>
    </location>
</feature>
<feature type="compositionally biased region" description="Pro residues" evidence="1">
    <location>
        <begin position="157"/>
        <end position="167"/>
    </location>
</feature>
<dbReference type="GO" id="GO:0005085">
    <property type="term" value="F:guanyl-nucleotide exchange factor activity"/>
    <property type="evidence" value="ECO:0007669"/>
    <property type="project" value="InterPro"/>
</dbReference>
<feature type="compositionally biased region" description="Polar residues" evidence="1">
    <location>
        <begin position="627"/>
        <end position="639"/>
    </location>
</feature>
<feature type="region of interest" description="Disordered" evidence="1">
    <location>
        <begin position="938"/>
        <end position="968"/>
    </location>
</feature>
<feature type="compositionally biased region" description="Low complexity" evidence="1">
    <location>
        <begin position="432"/>
        <end position="450"/>
    </location>
</feature>
<dbReference type="InterPro" id="IPR035999">
    <property type="entry name" value="Sec7_dom_sf"/>
</dbReference>
<dbReference type="PANTHER" id="PTHR24216:SF65">
    <property type="entry name" value="PAXILLIN-LIKE PROTEIN 1"/>
    <property type="match status" value="1"/>
</dbReference>
<feature type="region of interest" description="Disordered" evidence="1">
    <location>
        <begin position="1602"/>
        <end position="1676"/>
    </location>
</feature>
<dbReference type="InterPro" id="IPR023394">
    <property type="entry name" value="Sec7_C_sf"/>
</dbReference>
<dbReference type="RefSeq" id="XP_040762323.1">
    <property type="nucleotide sequence ID" value="XM_040904688.1"/>
</dbReference>
<feature type="compositionally biased region" description="Polar residues" evidence="1">
    <location>
        <begin position="131"/>
        <end position="153"/>
    </location>
</feature>
<dbReference type="Gene3D" id="2.30.29.30">
    <property type="entry name" value="Pleckstrin-homology domain (PH domain)/Phosphotyrosine-binding domain (PTB)"/>
    <property type="match status" value="1"/>
</dbReference>
<evidence type="ECO:0000259" key="2">
    <source>
        <dbReference type="PROSITE" id="PS50190"/>
    </source>
</evidence>
<feature type="compositionally biased region" description="Low complexity" evidence="1">
    <location>
        <begin position="1047"/>
        <end position="1060"/>
    </location>
</feature>
<dbReference type="Gene3D" id="1.10.1000.11">
    <property type="entry name" value="Arf Nucleotide-binding Site Opener,domain 2"/>
    <property type="match status" value="1"/>
</dbReference>
<dbReference type="Gene3D" id="1.10.220.20">
    <property type="match status" value="1"/>
</dbReference>
<feature type="compositionally biased region" description="Basic and acidic residues" evidence="1">
    <location>
        <begin position="546"/>
        <end position="559"/>
    </location>
</feature>
<evidence type="ECO:0000313" key="3">
    <source>
        <dbReference type="EMBL" id="KZT04583.1"/>
    </source>
</evidence>
<dbReference type="Pfam" id="PF01369">
    <property type="entry name" value="Sec7"/>
    <property type="match status" value="1"/>
</dbReference>
<dbReference type="Proteomes" id="UP000076871">
    <property type="component" value="Unassembled WGS sequence"/>
</dbReference>
<dbReference type="PANTHER" id="PTHR24216">
    <property type="entry name" value="PAXILLIN-RELATED"/>
    <property type="match status" value="1"/>
</dbReference>
<feature type="compositionally biased region" description="Acidic residues" evidence="1">
    <location>
        <begin position="525"/>
        <end position="545"/>
    </location>
</feature>
<sequence length="1715" mass="187586">MEPSSVAEQRATAIAKLKRAASLPRMKDGRRPPMHVEAVSEGERVEHDRGIDEESAQDSQDSDGKQAQHEEKVDQGPGTEAPKEEVKREEVGAPPPEAPAAESTPVRAKRRSRSRTRSRGSRDMKGKASTKAPSHFSSASHTNESSADENYTSAPGEDPPPSPPLISPVPIPSAFALPPSRFLASPFFYPGTSSTPLPTLDDIQHGIARMGLYRSNSAGAARAMAMSKLTGGREPVDMSFISPSPTPPPGGARLQRNNTVAGGERIAARRLMLHRLGNRINLADGDQTSGGEEVAAPTIPPKRRRRRSRRSSRASTVVDDREEREPASTAPTTPNVPSTPLPQPPPLYNPPEPPRLPSSPRATNGDAGRVSPLAKANGNAAYTYEKPTLHRGVVVEDEDDVPQHLSPRRPLPQPPTPGRGFTQLPNVRLPLAADAATSSSPTESATSATTVPVYLSRNTGLSSRDAFPASPFATPLREKQYLDEDEEQVVYQEARSRSRLAHERDRENEKSWVADSLPVRRMPVDDDEDDDIEDDVREPEPEVEGGDERPSAENSDRHSNRSYPRTSPHPPPRPDLVVELETSPEPTLANGPPSPISPIIPLTSAARDAPAGRPTSPITYPTRLSVVPSQSDRSPSNTDFPEWEDQRATLTDSTMKRAAESTSTWEKVKNTFSLSRSGSVNGRRSRANSTGIRDRRNNTDSSVSRESRTSLTKEKGDQSHEIQVPSASTSIVSLPMAASTHSGVSPATPNDLAVQYNFESNSKLFPFPGIKELEEQRNRARGLSQSTSNPDIASAGGMGTEATSSSGSSNTATRGVEANRERKLSHQASDSRLLPKFNTVTSPPPITAVSSSNSQGDQFSMHPTASDASTTGSLKLPMNREGVKKWLNAKRKLFPTHTSPVQIPGASTSPSAESRPQMGNKKPSLSDLLLGRKEMELATEWEEPSPETARTPSSAPSSATVGVNTATAEERKLTGVQVRTEVLARLDTVPEPVLPVRAEVDVLTRTNGVISPPSMLDFSNSYSSPPELLSSTTPDPQSSLEEYTNHSTSESYSASISSSHRSPELPSNEASQSVIVLERLDEILGRGSKSSPWPNTIDEPPRKLILSSPVLQVANANTVKDRFLFLFDDILVIAKPIVQDSDALLETMKPSPLDRKFIVKSVCQLRQLRLSSDRDESRGKVPVNANPTKHPVIRSFVHQFAKDPEHAITALFSKTTCSRDDHIALGQLLFRTLDLDRMRLGEYLARRSSKVVMKAYVDSFGLTGVRVDKAFRVYLQSICIPAKVGALEYLLDSFASRWYEANAGIVAYDRDLAIRIVRAIVQLNEVMHGSIADEPGMTGYPKRNIISQDFITSFRRFDPRSLVSDDLLDKIYASIRRERLSQARGPTSATDPPDIPITIKRPLPSRLTYRVQSEPIVMRIPHPDSHLTIQLFGQDLVFDPPVLNFSKSSEASFRVIGTSLGSKSIIMWRSGPNALLYSGLPFGNPLVVERAFMRNTFQVAFLNHTGMKRRYMFSVDDPLIRHQWTVSLRQQIDIASLQPSPGSASGSSAKERLAHENLAFKVLEETLIQPEEDDYPTPLSPVDQAFARLVGASSSRHGAHASISSTRALFAPPNGSGVSGNRRRGNGPHVRSKSRSQVYHRHGPGKLEHDLSDSPDFRSDDDQLQREASSQSHQQRLWSGRDLEIVCRHNSMIAPVLAYLQTDRSDHDRTNGTIS</sequence>
<feature type="compositionally biased region" description="Low complexity" evidence="1">
    <location>
        <begin position="1019"/>
        <end position="1036"/>
    </location>
</feature>
<feature type="compositionally biased region" description="Basic and acidic residues" evidence="1">
    <location>
        <begin position="692"/>
        <end position="720"/>
    </location>
</feature>
<feature type="compositionally biased region" description="Basic and acidic residues" evidence="1">
    <location>
        <begin position="494"/>
        <end position="512"/>
    </location>
</feature>
<feature type="compositionally biased region" description="Basic and acidic residues" evidence="1">
    <location>
        <begin position="41"/>
        <end position="52"/>
    </location>
</feature>
<feature type="compositionally biased region" description="Polar residues" evidence="1">
    <location>
        <begin position="896"/>
        <end position="914"/>
    </location>
</feature>
<dbReference type="SUPFAM" id="SSF48425">
    <property type="entry name" value="Sec7 domain"/>
    <property type="match status" value="1"/>
</dbReference>
<feature type="compositionally biased region" description="Low complexity" evidence="1">
    <location>
        <begin position="800"/>
        <end position="813"/>
    </location>
</feature>
<gene>
    <name evidence="3" type="ORF">LAESUDRAFT_657435</name>
</gene>